<dbReference type="FunFam" id="3.40.50.11320:FF:000001">
    <property type="entry name" value="Carboxypeptidase"/>
    <property type="match status" value="1"/>
</dbReference>
<dbReference type="FunFam" id="3.40.50.12670:FF:000002">
    <property type="entry name" value="Carboxypeptidase"/>
    <property type="match status" value="1"/>
</dbReference>
<keyword evidence="8" id="KW-1015">Disulfide bond</keyword>
<evidence type="ECO:0000313" key="12">
    <source>
        <dbReference type="Proteomes" id="UP001632038"/>
    </source>
</evidence>
<comment type="caution">
    <text evidence="11">The sequence shown here is derived from an EMBL/GenBank/DDBJ whole genome shotgun (WGS) entry which is preliminary data.</text>
</comment>
<evidence type="ECO:0000256" key="3">
    <source>
        <dbReference type="ARBA" id="ARBA00022525"/>
    </source>
</evidence>
<keyword evidence="6" id="KW-0732">Signal</keyword>
<evidence type="ECO:0000256" key="4">
    <source>
        <dbReference type="ARBA" id="ARBA00022645"/>
    </source>
</evidence>
<reference evidence="12" key="1">
    <citation type="journal article" date="2024" name="IScience">
        <title>Strigolactones Initiate the Formation of Haustorium-like Structures in Castilleja.</title>
        <authorList>
            <person name="Buerger M."/>
            <person name="Peterson D."/>
            <person name="Chory J."/>
        </authorList>
    </citation>
    <scope>NUCLEOTIDE SEQUENCE [LARGE SCALE GENOMIC DNA]</scope>
</reference>
<dbReference type="GO" id="GO:0005576">
    <property type="term" value="C:extracellular region"/>
    <property type="evidence" value="ECO:0007669"/>
    <property type="project" value="UniProtKB-SubCell"/>
</dbReference>
<dbReference type="PRINTS" id="PR00724">
    <property type="entry name" value="CRBOXYPTASEC"/>
</dbReference>
<keyword evidence="9" id="KW-0325">Glycoprotein</keyword>
<dbReference type="GO" id="GO:0006508">
    <property type="term" value="P:proteolysis"/>
    <property type="evidence" value="ECO:0007669"/>
    <property type="project" value="UniProtKB-KW"/>
</dbReference>
<dbReference type="SUPFAM" id="SSF53474">
    <property type="entry name" value="alpha/beta-Hydrolases"/>
    <property type="match status" value="1"/>
</dbReference>
<comment type="similarity">
    <text evidence="2 10">Belongs to the peptidase S10 family.</text>
</comment>
<dbReference type="EC" id="3.4.16.-" evidence="10"/>
<dbReference type="GO" id="GO:0004185">
    <property type="term" value="F:serine-type carboxypeptidase activity"/>
    <property type="evidence" value="ECO:0007669"/>
    <property type="project" value="UniProtKB-UniRule"/>
</dbReference>
<dbReference type="Gene3D" id="3.40.50.1820">
    <property type="entry name" value="alpha/beta hydrolase"/>
    <property type="match status" value="1"/>
</dbReference>
<dbReference type="PANTHER" id="PTHR11802">
    <property type="entry name" value="SERINE PROTEASE FAMILY S10 SERINE CARBOXYPEPTIDASE"/>
    <property type="match status" value="1"/>
</dbReference>
<dbReference type="PROSITE" id="PS51257">
    <property type="entry name" value="PROKAR_LIPOPROTEIN"/>
    <property type="match status" value="1"/>
</dbReference>
<dbReference type="InterPro" id="IPR001563">
    <property type="entry name" value="Peptidase_S10"/>
</dbReference>
<dbReference type="PANTHER" id="PTHR11802:SF408">
    <property type="entry name" value="CARBOXYPEPTIDASE"/>
    <property type="match status" value="1"/>
</dbReference>
<name>A0ABD3EB56_9LAMI</name>
<evidence type="ECO:0000256" key="5">
    <source>
        <dbReference type="ARBA" id="ARBA00022670"/>
    </source>
</evidence>
<dbReference type="AlphaFoldDB" id="A0ABD3EB56"/>
<dbReference type="Gene3D" id="3.40.50.11320">
    <property type="match status" value="1"/>
</dbReference>
<evidence type="ECO:0000313" key="11">
    <source>
        <dbReference type="EMBL" id="KAL3651665.1"/>
    </source>
</evidence>
<sequence>MENKKALIFFSTLILSCYIAQSNAFLGFKKIKLMNNTDKSLFNASKLVIDATKLVYSQKGLKENDQINSLPGQPKNITFNQYGGYVTVDQKVGRALYYYFAEAQNYAQASLPLVLWLNGGPGCSSLYGAMQELGPFRVKSDGKTLFLNEYAWNKAANVLFLESPVGVGFSYSETTTNNTSGGDKRTAKDNYIFLVNWLERFPEYKNRDFYIAGESYAGHYVPQLAHIILINQNKINNKLTLKFKGIIIGNAVLNDDTDDIGQLNYLASHALISDDLLNQFMEDCLISSSTFNSDKCDKDYDELDKEFGNIDVYNIYAPICLSNVTDTKPKITSIFNPDPCSEKYLRVYMNRLDVQKALHAINDTENIPYEWAICSDVLLNTWTDSPETVLNLLKEFLNHGLRLWVFSGDVDSVVPVTSTQLSIKAMKLGIHSQWRPWYLKNEVGGYIQEYEDNFTFVTVRDAGHQVPTYQPKRALALIQHFLAGTKLPCS</sequence>
<accession>A0ABD3EB56</accession>
<keyword evidence="4 10" id="KW-0121">Carboxypeptidase</keyword>
<evidence type="ECO:0000256" key="6">
    <source>
        <dbReference type="ARBA" id="ARBA00022729"/>
    </source>
</evidence>
<dbReference type="EMBL" id="JAVIJP010000006">
    <property type="protein sequence ID" value="KAL3651665.1"/>
    <property type="molecule type" value="Genomic_DNA"/>
</dbReference>
<keyword evidence="3" id="KW-0964">Secreted</keyword>
<dbReference type="Pfam" id="PF00450">
    <property type="entry name" value="Peptidase_S10"/>
    <property type="match status" value="1"/>
</dbReference>
<dbReference type="InterPro" id="IPR029058">
    <property type="entry name" value="AB_hydrolase_fold"/>
</dbReference>
<dbReference type="FunFam" id="3.40.50.1820:FF:000030">
    <property type="entry name" value="Carboxypeptidase"/>
    <property type="match status" value="1"/>
</dbReference>
<evidence type="ECO:0000256" key="2">
    <source>
        <dbReference type="ARBA" id="ARBA00009431"/>
    </source>
</evidence>
<protein>
    <recommendedName>
        <fullName evidence="10">Carboxypeptidase</fullName>
        <ecNumber evidence="10">3.4.16.-</ecNumber>
    </recommendedName>
</protein>
<keyword evidence="5 10" id="KW-0645">Protease</keyword>
<comment type="subcellular location">
    <subcellularLocation>
        <location evidence="1">Secreted</location>
    </subcellularLocation>
</comment>
<organism evidence="11 12">
    <name type="scientific">Castilleja foliolosa</name>
    <dbReference type="NCBI Taxonomy" id="1961234"/>
    <lineage>
        <taxon>Eukaryota</taxon>
        <taxon>Viridiplantae</taxon>
        <taxon>Streptophyta</taxon>
        <taxon>Embryophyta</taxon>
        <taxon>Tracheophyta</taxon>
        <taxon>Spermatophyta</taxon>
        <taxon>Magnoliopsida</taxon>
        <taxon>eudicotyledons</taxon>
        <taxon>Gunneridae</taxon>
        <taxon>Pentapetalae</taxon>
        <taxon>asterids</taxon>
        <taxon>lamiids</taxon>
        <taxon>Lamiales</taxon>
        <taxon>Orobanchaceae</taxon>
        <taxon>Pedicularideae</taxon>
        <taxon>Castillejinae</taxon>
        <taxon>Castilleja</taxon>
    </lineage>
</organism>
<proteinExistence type="inferred from homology"/>
<gene>
    <name evidence="11" type="ORF">CASFOL_004667</name>
</gene>
<keyword evidence="7 10" id="KW-0378">Hydrolase</keyword>
<dbReference type="PROSITE" id="PS00131">
    <property type="entry name" value="CARBOXYPEPT_SER_SER"/>
    <property type="match status" value="1"/>
</dbReference>
<dbReference type="PROSITE" id="PS00560">
    <property type="entry name" value="CARBOXYPEPT_SER_HIS"/>
    <property type="match status" value="1"/>
</dbReference>
<dbReference type="InterPro" id="IPR018202">
    <property type="entry name" value="Ser_caboxypep_ser_AS"/>
</dbReference>
<dbReference type="InterPro" id="IPR033124">
    <property type="entry name" value="Ser_caboxypep_his_AS"/>
</dbReference>
<keyword evidence="12" id="KW-1185">Reference proteome</keyword>
<evidence type="ECO:0000256" key="1">
    <source>
        <dbReference type="ARBA" id="ARBA00004613"/>
    </source>
</evidence>
<dbReference type="Proteomes" id="UP001632038">
    <property type="component" value="Unassembled WGS sequence"/>
</dbReference>
<dbReference type="Gene3D" id="6.10.250.940">
    <property type="match status" value="1"/>
</dbReference>
<evidence type="ECO:0000256" key="9">
    <source>
        <dbReference type="ARBA" id="ARBA00023180"/>
    </source>
</evidence>
<evidence type="ECO:0000256" key="7">
    <source>
        <dbReference type="ARBA" id="ARBA00022801"/>
    </source>
</evidence>
<evidence type="ECO:0000256" key="8">
    <source>
        <dbReference type="ARBA" id="ARBA00023157"/>
    </source>
</evidence>
<evidence type="ECO:0000256" key="10">
    <source>
        <dbReference type="RuleBase" id="RU361156"/>
    </source>
</evidence>